<feature type="non-terminal residue" evidence="1">
    <location>
        <position position="1"/>
    </location>
</feature>
<gene>
    <name evidence="1" type="ORF">S06H3_53991</name>
</gene>
<reference evidence="1" key="1">
    <citation type="journal article" date="2014" name="Front. Microbiol.">
        <title>High frequency of phylogenetically diverse reductive dehalogenase-homologous genes in deep subseafloor sedimentary metagenomes.</title>
        <authorList>
            <person name="Kawai M."/>
            <person name="Futagami T."/>
            <person name="Toyoda A."/>
            <person name="Takaki Y."/>
            <person name="Nishi S."/>
            <person name="Hori S."/>
            <person name="Arai W."/>
            <person name="Tsubouchi T."/>
            <person name="Morono Y."/>
            <person name="Uchiyama I."/>
            <person name="Ito T."/>
            <person name="Fujiyama A."/>
            <person name="Inagaki F."/>
            <person name="Takami H."/>
        </authorList>
    </citation>
    <scope>NUCLEOTIDE SEQUENCE</scope>
    <source>
        <strain evidence="1">Expedition CK06-06</strain>
    </source>
</reference>
<protein>
    <submittedName>
        <fullName evidence="1">Uncharacterized protein</fullName>
    </submittedName>
</protein>
<dbReference type="AlphaFoldDB" id="X1RTK0"/>
<dbReference type="EMBL" id="BARV01034482">
    <property type="protein sequence ID" value="GAI58844.1"/>
    <property type="molecule type" value="Genomic_DNA"/>
</dbReference>
<evidence type="ECO:0000313" key="1">
    <source>
        <dbReference type="EMBL" id="GAI58844.1"/>
    </source>
</evidence>
<sequence>CPVTAAMISEVSTLTNLASRASYPGRETWHSG</sequence>
<comment type="caution">
    <text evidence="1">The sequence shown here is derived from an EMBL/GenBank/DDBJ whole genome shotgun (WGS) entry which is preliminary data.</text>
</comment>
<proteinExistence type="predicted"/>
<organism evidence="1">
    <name type="scientific">marine sediment metagenome</name>
    <dbReference type="NCBI Taxonomy" id="412755"/>
    <lineage>
        <taxon>unclassified sequences</taxon>
        <taxon>metagenomes</taxon>
        <taxon>ecological metagenomes</taxon>
    </lineage>
</organism>
<accession>X1RTK0</accession>
<name>X1RTK0_9ZZZZ</name>